<evidence type="ECO:0000259" key="1">
    <source>
        <dbReference type="Pfam" id="PF19583"/>
    </source>
</evidence>
<evidence type="ECO:0000313" key="3">
    <source>
        <dbReference type="Proteomes" id="UP000503640"/>
    </source>
</evidence>
<dbReference type="InterPro" id="IPR036866">
    <property type="entry name" value="RibonucZ/Hydroxyglut_hydro"/>
</dbReference>
<organism evidence="2 3">
    <name type="scientific">Anaeromyxobacter diazotrophicus</name>
    <dbReference type="NCBI Taxonomy" id="2590199"/>
    <lineage>
        <taxon>Bacteria</taxon>
        <taxon>Pseudomonadati</taxon>
        <taxon>Myxococcota</taxon>
        <taxon>Myxococcia</taxon>
        <taxon>Myxococcales</taxon>
        <taxon>Cystobacterineae</taxon>
        <taxon>Anaeromyxobacteraceae</taxon>
        <taxon>Anaeromyxobacter</taxon>
    </lineage>
</organism>
<dbReference type="Gene3D" id="3.60.15.10">
    <property type="entry name" value="Ribonuclease Z/Hydroxyacylglutathione hydrolase-like"/>
    <property type="match status" value="1"/>
</dbReference>
<dbReference type="RefSeq" id="WP_176066262.1">
    <property type="nucleotide sequence ID" value="NZ_BJTG01000006.1"/>
</dbReference>
<accession>A0A7I9VNT6</accession>
<dbReference type="PANTHER" id="PTHR43717">
    <property type="entry name" value="ANAEROBIC NITRIC OXIDE REDUCTASE FLAVORUBREDOXIN"/>
    <property type="match status" value="1"/>
</dbReference>
<proteinExistence type="predicted"/>
<dbReference type="InterPro" id="IPR045761">
    <property type="entry name" value="ODP_dom"/>
</dbReference>
<dbReference type="PANTHER" id="PTHR43717:SF1">
    <property type="entry name" value="ANAEROBIC NITRIC OXIDE REDUCTASE FLAVORUBREDOXIN"/>
    <property type="match status" value="1"/>
</dbReference>
<feature type="domain" description="ODP" evidence="1">
    <location>
        <begin position="31"/>
        <end position="165"/>
    </location>
</feature>
<comment type="caution">
    <text evidence="2">The sequence shown here is derived from an EMBL/GenBank/DDBJ whole genome shotgun (WGS) entry which is preliminary data.</text>
</comment>
<protein>
    <recommendedName>
        <fullName evidence="1">ODP domain-containing protein</fullName>
    </recommendedName>
</protein>
<dbReference type="Pfam" id="PF19583">
    <property type="entry name" value="ODP"/>
    <property type="match status" value="1"/>
</dbReference>
<reference evidence="3" key="1">
    <citation type="journal article" date="2020" name="Appl. Environ. Microbiol.">
        <title>Diazotrophic Anaeromyxobacter Isolates from Soils.</title>
        <authorList>
            <person name="Masuda Y."/>
            <person name="Yamanaka H."/>
            <person name="Xu Z.X."/>
            <person name="Shiratori Y."/>
            <person name="Aono T."/>
            <person name="Amachi S."/>
            <person name="Senoo K."/>
            <person name="Itoh H."/>
        </authorList>
    </citation>
    <scope>NUCLEOTIDE SEQUENCE [LARGE SCALE GENOMIC DNA]</scope>
    <source>
        <strain evidence="3">R267</strain>
    </source>
</reference>
<dbReference type="AlphaFoldDB" id="A0A7I9VNT6"/>
<sequence length="239" mass="25581">MDPRSETALDEIADGIYRISTPAPAIPGGFSFNQYLVADDEPLLFHTGLCRMFPAVRAAIARVLPIERLRFVAFSHLEQDECGALNELLAAAPRAEAVCSRIGAMTSVGDLALRPPRPLGDGERLKLGRHEVMWWDAPHVPHGWDCGFLSELTTRTLFCGDLFTQPGVSPAALVEGDILGPSEALRAKLDYYAHAPATRATLERLAGAAPGTLACMHGAAWRGDGAKLLRSLADAVAGT</sequence>
<gene>
    <name evidence="2" type="ORF">AMYX_28170</name>
</gene>
<evidence type="ECO:0000313" key="2">
    <source>
        <dbReference type="EMBL" id="GEJ58076.1"/>
    </source>
</evidence>
<name>A0A7I9VNT6_9BACT</name>
<dbReference type="EMBL" id="BJTG01000006">
    <property type="protein sequence ID" value="GEJ58076.1"/>
    <property type="molecule type" value="Genomic_DNA"/>
</dbReference>
<dbReference type="SUPFAM" id="SSF56281">
    <property type="entry name" value="Metallo-hydrolase/oxidoreductase"/>
    <property type="match status" value="1"/>
</dbReference>
<keyword evidence="3" id="KW-1185">Reference proteome</keyword>
<dbReference type="Proteomes" id="UP000503640">
    <property type="component" value="Unassembled WGS sequence"/>
</dbReference>